<dbReference type="Proteomes" id="UP000232688">
    <property type="component" value="Unassembled WGS sequence"/>
</dbReference>
<evidence type="ECO:0000313" key="1">
    <source>
        <dbReference type="EMBL" id="PKC09896.1"/>
    </source>
</evidence>
<reference evidence="2 3" key="3">
    <citation type="submission" date="2017-10" db="EMBL/GenBank/DDBJ databases">
        <title>Extensive intraspecific genome diversity in a model arbuscular mycorrhizal fungus.</title>
        <authorList>
            <person name="Chen E.C.H."/>
            <person name="Morin E."/>
            <person name="Baudet D."/>
            <person name="Noel J."/>
            <person name="Ndikumana S."/>
            <person name="Charron P."/>
            <person name="St-Onge C."/>
            <person name="Giorgi J."/>
            <person name="Grigoriev I.V."/>
            <person name="Roux C."/>
            <person name="Martin F.M."/>
            <person name="Corradi N."/>
        </authorList>
    </citation>
    <scope>NUCLEOTIDE SEQUENCE [LARGE SCALE GENOMIC DNA]</scope>
    <source>
        <strain evidence="2 3">A1</strain>
    </source>
</reference>
<dbReference type="Proteomes" id="UP000232722">
    <property type="component" value="Unassembled WGS sequence"/>
</dbReference>
<evidence type="ECO:0000313" key="2">
    <source>
        <dbReference type="EMBL" id="PKC70962.1"/>
    </source>
</evidence>
<protein>
    <submittedName>
        <fullName evidence="1">Uncharacterized protein</fullName>
    </submittedName>
</protein>
<comment type="caution">
    <text evidence="1">The sequence shown here is derived from an EMBL/GenBank/DDBJ whole genome shotgun (WGS) entry which is preliminary data.</text>
</comment>
<reference evidence="1 4" key="2">
    <citation type="submission" date="2017-09" db="EMBL/GenBank/DDBJ databases">
        <title>Extensive intraspecific genome diversity in a model arbuscular mycorrhizal fungus.</title>
        <authorList>
            <person name="Chen E.C."/>
            <person name="Morin E."/>
            <person name="Beaudet D."/>
            <person name="Noel J."/>
            <person name="Ndikumana S."/>
            <person name="Charron P."/>
            <person name="St-Onge C."/>
            <person name="Giorgi J."/>
            <person name="Grigoriev I.V."/>
            <person name="Roux C."/>
            <person name="Martin F.M."/>
            <person name="Corradi N."/>
        </authorList>
    </citation>
    <scope>NUCLEOTIDE SEQUENCE [LARGE SCALE GENOMIC DNA]</scope>
    <source>
        <strain evidence="1 4">A5</strain>
    </source>
</reference>
<gene>
    <name evidence="2" type="ORF">RhiirA1_413702</name>
    <name evidence="1" type="ORF">RhiirA5_356146</name>
</gene>
<dbReference type="VEuPathDB" id="FungiDB:RhiirA1_413702"/>
<reference evidence="2 3" key="4">
    <citation type="submission" date="2017-10" db="EMBL/GenBank/DDBJ databases">
        <title>Genome analyses suggest a sexual origin of heterokaryosis in a supposedly ancient asexual fungus.</title>
        <authorList>
            <person name="Corradi N."/>
            <person name="Sedzielewska K."/>
            <person name="Noel J."/>
            <person name="Charron P."/>
            <person name="Farinelli L."/>
            <person name="Marton T."/>
            <person name="Kruger M."/>
            <person name="Pelin A."/>
            <person name="Brachmann A."/>
            <person name="Corradi N."/>
        </authorList>
    </citation>
    <scope>NUCLEOTIDE SEQUENCE [LARGE SCALE GENOMIC DNA]</scope>
    <source>
        <strain evidence="2 3">A1</strain>
    </source>
</reference>
<accession>A0A2I1EF86</accession>
<dbReference type="VEuPathDB" id="FungiDB:FUN_009882"/>
<dbReference type="EMBL" id="LLXJ01000424">
    <property type="protein sequence ID" value="PKC09896.1"/>
    <property type="molecule type" value="Genomic_DNA"/>
</dbReference>
<name>A0A2I1EF86_9GLOM</name>
<reference evidence="1 4" key="1">
    <citation type="submission" date="2016-04" db="EMBL/GenBank/DDBJ databases">
        <title>Genome analyses suggest a sexual origin of heterokaryosis in a supposedly ancient asexual fungus.</title>
        <authorList>
            <person name="Ropars J."/>
            <person name="Sedzielewska K."/>
            <person name="Noel J."/>
            <person name="Charron P."/>
            <person name="Farinelli L."/>
            <person name="Marton T."/>
            <person name="Kruger M."/>
            <person name="Pelin A."/>
            <person name="Brachmann A."/>
            <person name="Corradi N."/>
        </authorList>
    </citation>
    <scope>NUCLEOTIDE SEQUENCE [LARGE SCALE GENOMIC DNA]</scope>
    <source>
        <strain evidence="1 4">A5</strain>
    </source>
</reference>
<dbReference type="SUPFAM" id="SSF57938">
    <property type="entry name" value="DnaJ/Hsp40 cysteine-rich domain"/>
    <property type="match status" value="1"/>
</dbReference>
<organism evidence="1 4">
    <name type="scientific">Rhizophagus irregularis</name>
    <dbReference type="NCBI Taxonomy" id="588596"/>
    <lineage>
        <taxon>Eukaryota</taxon>
        <taxon>Fungi</taxon>
        <taxon>Fungi incertae sedis</taxon>
        <taxon>Mucoromycota</taxon>
        <taxon>Glomeromycotina</taxon>
        <taxon>Glomeromycetes</taxon>
        <taxon>Glomerales</taxon>
        <taxon>Glomeraceae</taxon>
        <taxon>Rhizophagus</taxon>
    </lineage>
</organism>
<dbReference type="EMBL" id="LLXH01000192">
    <property type="protein sequence ID" value="PKC70962.1"/>
    <property type="molecule type" value="Genomic_DNA"/>
</dbReference>
<proteinExistence type="predicted"/>
<evidence type="ECO:0000313" key="3">
    <source>
        <dbReference type="Proteomes" id="UP000232688"/>
    </source>
</evidence>
<sequence length="60" mass="6155">MTRCRICCGNGRVCCGICGGAGGAIQPVINGLQLRLVCSRCAGTGSVICLYCNGLGYKIQ</sequence>
<dbReference type="AlphaFoldDB" id="A0A2I1EF86"/>
<evidence type="ECO:0000313" key="4">
    <source>
        <dbReference type="Proteomes" id="UP000232722"/>
    </source>
</evidence>
<dbReference type="InterPro" id="IPR036410">
    <property type="entry name" value="HSP_DnaJ_Cys-rich_dom_sf"/>
</dbReference>